<name>A0A286RLV6_9BACT</name>
<organism evidence="1 2">
    <name type="scientific">Thermogutta terrifontis</name>
    <dbReference type="NCBI Taxonomy" id="1331910"/>
    <lineage>
        <taxon>Bacteria</taxon>
        <taxon>Pseudomonadati</taxon>
        <taxon>Planctomycetota</taxon>
        <taxon>Planctomycetia</taxon>
        <taxon>Pirellulales</taxon>
        <taxon>Thermoguttaceae</taxon>
        <taxon>Thermogutta</taxon>
    </lineage>
</organism>
<reference evidence="1 2" key="1">
    <citation type="journal article" name="Front. Microbiol.">
        <title>Sugar Metabolism of the First Thermophilic Planctomycete Thermogutta terrifontis: Comparative Genomic and Transcriptomic Approaches.</title>
        <authorList>
            <person name="Elcheninov A.G."/>
            <person name="Menzel P."/>
            <person name="Gudbergsdottir S.R."/>
            <person name="Slesarev A.I."/>
            <person name="Kadnikov V.V."/>
            <person name="Krogh A."/>
            <person name="Bonch-Osmolovskaya E.A."/>
            <person name="Peng X."/>
            <person name="Kublanov I.V."/>
        </authorList>
    </citation>
    <scope>NUCLEOTIDE SEQUENCE [LARGE SCALE GENOMIC DNA]</scope>
    <source>
        <strain evidence="1 2">R1</strain>
    </source>
</reference>
<protein>
    <submittedName>
        <fullName evidence="1">Uncharacterized protein</fullName>
    </submittedName>
</protein>
<evidence type="ECO:0000313" key="1">
    <source>
        <dbReference type="EMBL" id="ASV76931.1"/>
    </source>
</evidence>
<evidence type="ECO:0000313" key="2">
    <source>
        <dbReference type="Proteomes" id="UP000215086"/>
    </source>
</evidence>
<dbReference type="Proteomes" id="UP000215086">
    <property type="component" value="Chromosome"/>
</dbReference>
<dbReference type="KEGG" id="ttf:THTE_4330"/>
<keyword evidence="2" id="KW-1185">Reference proteome</keyword>
<dbReference type="EMBL" id="CP018477">
    <property type="protein sequence ID" value="ASV76931.1"/>
    <property type="molecule type" value="Genomic_DNA"/>
</dbReference>
<accession>A0A286RLV6</accession>
<dbReference type="AlphaFoldDB" id="A0A286RLV6"/>
<gene>
    <name evidence="1" type="ORF">THTE_4330</name>
</gene>
<proteinExistence type="predicted"/>
<sequence>MLRLVSNGKNRQGESPMIERDTEITVMRIEKNAQATKNRNIIVR</sequence>